<dbReference type="EMBL" id="UINC01092326">
    <property type="protein sequence ID" value="SVC45811.1"/>
    <property type="molecule type" value="Genomic_DNA"/>
</dbReference>
<reference evidence="1" key="1">
    <citation type="submission" date="2018-05" db="EMBL/GenBank/DDBJ databases">
        <authorList>
            <person name="Lanie J.A."/>
            <person name="Ng W.-L."/>
            <person name="Kazmierczak K.M."/>
            <person name="Andrzejewski T.M."/>
            <person name="Davidsen T.M."/>
            <person name="Wayne K.J."/>
            <person name="Tettelin H."/>
            <person name="Glass J.I."/>
            <person name="Rusch D."/>
            <person name="Podicherti R."/>
            <person name="Tsui H.-C.T."/>
            <person name="Winkler M.E."/>
        </authorList>
    </citation>
    <scope>NUCLEOTIDE SEQUENCE</scope>
</reference>
<dbReference type="AlphaFoldDB" id="A0A382MEY3"/>
<gene>
    <name evidence="1" type="ORF">METZ01_LOCUS298665</name>
</gene>
<sequence length="68" mass="7677">MSVANSRADGVDGWGKNKKIKINSQMKKQMIKTLQDAIKSKYKGSEETEVLSRNGERLHSVLSWAKKL</sequence>
<protein>
    <submittedName>
        <fullName evidence="1">Uncharacterized protein</fullName>
    </submittedName>
</protein>
<evidence type="ECO:0000313" key="1">
    <source>
        <dbReference type="EMBL" id="SVC45811.1"/>
    </source>
</evidence>
<accession>A0A382MEY3</accession>
<proteinExistence type="predicted"/>
<name>A0A382MEY3_9ZZZZ</name>
<organism evidence="1">
    <name type="scientific">marine metagenome</name>
    <dbReference type="NCBI Taxonomy" id="408172"/>
    <lineage>
        <taxon>unclassified sequences</taxon>
        <taxon>metagenomes</taxon>
        <taxon>ecological metagenomes</taxon>
    </lineage>
</organism>